<accession>A0A1H8DX45</accession>
<dbReference type="Proteomes" id="UP000199695">
    <property type="component" value="Unassembled WGS sequence"/>
</dbReference>
<keyword evidence="2" id="KW-1185">Reference proteome</keyword>
<dbReference type="EMBL" id="FOCQ01000006">
    <property type="protein sequence ID" value="SEN11735.1"/>
    <property type="molecule type" value="Genomic_DNA"/>
</dbReference>
<dbReference type="RefSeq" id="WP_089967063.1">
    <property type="nucleotide sequence ID" value="NZ_FOCQ01000006.1"/>
</dbReference>
<evidence type="ECO:0000313" key="2">
    <source>
        <dbReference type="Proteomes" id="UP000199695"/>
    </source>
</evidence>
<proteinExistence type="predicted"/>
<evidence type="ECO:0000313" key="1">
    <source>
        <dbReference type="EMBL" id="SEN11735.1"/>
    </source>
</evidence>
<reference evidence="1 2" key="1">
    <citation type="submission" date="2016-10" db="EMBL/GenBank/DDBJ databases">
        <authorList>
            <person name="de Groot N.N."/>
        </authorList>
    </citation>
    <scope>NUCLEOTIDE SEQUENCE [LARGE SCALE GENOMIC DNA]</scope>
    <source>
        <strain evidence="1 2">DSM 46701</strain>
    </source>
</reference>
<dbReference type="STRING" id="1173111.SAMN05444955_10618"/>
<protein>
    <submittedName>
        <fullName evidence="1">Uncharacterized protein</fullName>
    </submittedName>
</protein>
<name>A0A1H8DX45_9BACL</name>
<dbReference type="AlphaFoldDB" id="A0A1H8DX45"/>
<organism evidence="1 2">
    <name type="scientific">Lihuaxuella thermophila</name>
    <dbReference type="NCBI Taxonomy" id="1173111"/>
    <lineage>
        <taxon>Bacteria</taxon>
        <taxon>Bacillati</taxon>
        <taxon>Bacillota</taxon>
        <taxon>Bacilli</taxon>
        <taxon>Bacillales</taxon>
        <taxon>Thermoactinomycetaceae</taxon>
        <taxon>Lihuaxuella</taxon>
    </lineage>
</organism>
<dbReference type="PROSITE" id="PS51257">
    <property type="entry name" value="PROKAR_LIPOPROTEIN"/>
    <property type="match status" value="1"/>
</dbReference>
<dbReference type="OrthoDB" id="3002233at2"/>
<sequence>MPEISKIERELRDMIMKGPQHSLTSLTAFCACCLEFRHRKDVRLVKMAGDELSVCLGCINKRGLTESGSTEALEYQERTLAILKIRGLRE</sequence>
<gene>
    <name evidence="1" type="ORF">SAMN05444955_10618</name>
</gene>